<dbReference type="InterPro" id="IPR011705">
    <property type="entry name" value="BACK"/>
</dbReference>
<dbReference type="Proteomes" id="UP000014760">
    <property type="component" value="Unassembled WGS sequence"/>
</dbReference>
<keyword evidence="2" id="KW-0677">Repeat</keyword>
<dbReference type="SUPFAM" id="SSF54695">
    <property type="entry name" value="POZ domain"/>
    <property type="match status" value="2"/>
</dbReference>
<feature type="domain" description="BTB" evidence="3">
    <location>
        <begin position="293"/>
        <end position="360"/>
    </location>
</feature>
<organism evidence="4">
    <name type="scientific">Capitella teleta</name>
    <name type="common">Polychaete worm</name>
    <dbReference type="NCBI Taxonomy" id="283909"/>
    <lineage>
        <taxon>Eukaryota</taxon>
        <taxon>Metazoa</taxon>
        <taxon>Spiralia</taxon>
        <taxon>Lophotrochozoa</taxon>
        <taxon>Annelida</taxon>
        <taxon>Polychaeta</taxon>
        <taxon>Sedentaria</taxon>
        <taxon>Scolecida</taxon>
        <taxon>Capitellidae</taxon>
        <taxon>Capitella</taxon>
    </lineage>
</organism>
<dbReference type="STRING" id="283909.R7U1M6"/>
<name>R7U1M6_CAPTE</name>
<reference evidence="6" key="1">
    <citation type="submission" date="2012-12" db="EMBL/GenBank/DDBJ databases">
        <authorList>
            <person name="Hellsten U."/>
            <person name="Grimwood J."/>
            <person name="Chapman J.A."/>
            <person name="Shapiro H."/>
            <person name="Aerts A."/>
            <person name="Otillar R.P."/>
            <person name="Terry A.Y."/>
            <person name="Boore J.L."/>
            <person name="Simakov O."/>
            <person name="Marletaz F."/>
            <person name="Cho S.-J."/>
            <person name="Edsinger-Gonzales E."/>
            <person name="Havlak P."/>
            <person name="Kuo D.-H."/>
            <person name="Larsson T."/>
            <person name="Lv J."/>
            <person name="Arendt D."/>
            <person name="Savage R."/>
            <person name="Osoegawa K."/>
            <person name="de Jong P."/>
            <person name="Lindberg D.R."/>
            <person name="Seaver E.C."/>
            <person name="Weisblat D.A."/>
            <person name="Putnam N.H."/>
            <person name="Grigoriev I.V."/>
            <person name="Rokhsar D.S."/>
        </authorList>
    </citation>
    <scope>NUCLEOTIDE SEQUENCE</scope>
    <source>
        <strain evidence="6">I ESC-2004</strain>
    </source>
</reference>
<keyword evidence="1" id="KW-0880">Kelch repeat</keyword>
<protein>
    <recommendedName>
        <fullName evidence="3">BTB domain-containing protein</fullName>
    </recommendedName>
</protein>
<dbReference type="CDD" id="cd18186">
    <property type="entry name" value="BTB_POZ_ZBTB_KLHL-like"/>
    <property type="match status" value="1"/>
</dbReference>
<dbReference type="HOGENOM" id="CLU_533455_0_0_1"/>
<dbReference type="InterPro" id="IPR011333">
    <property type="entry name" value="SKP1/BTB/POZ_sf"/>
</dbReference>
<dbReference type="OMA" id="VEECYIL"/>
<reference evidence="5" key="3">
    <citation type="submission" date="2015-06" db="UniProtKB">
        <authorList>
            <consortium name="EnsemblMetazoa"/>
        </authorList>
    </citation>
    <scope>IDENTIFICATION</scope>
</reference>
<evidence type="ECO:0000313" key="5">
    <source>
        <dbReference type="EnsemblMetazoa" id="CapteP210851"/>
    </source>
</evidence>
<dbReference type="SMART" id="SM00225">
    <property type="entry name" value="BTB"/>
    <property type="match status" value="2"/>
</dbReference>
<dbReference type="EMBL" id="AMQN01001904">
    <property type="status" value="NOT_ANNOTATED_CDS"/>
    <property type="molecule type" value="Genomic_DNA"/>
</dbReference>
<evidence type="ECO:0000256" key="2">
    <source>
        <dbReference type="ARBA" id="ARBA00022737"/>
    </source>
</evidence>
<dbReference type="InterPro" id="IPR000210">
    <property type="entry name" value="BTB/POZ_dom"/>
</dbReference>
<dbReference type="EMBL" id="KB306459">
    <property type="protein sequence ID" value="ELT99864.1"/>
    <property type="molecule type" value="Genomic_DNA"/>
</dbReference>
<dbReference type="Pfam" id="PF07707">
    <property type="entry name" value="BACK"/>
    <property type="match status" value="1"/>
</dbReference>
<evidence type="ECO:0000313" key="6">
    <source>
        <dbReference type="Proteomes" id="UP000014760"/>
    </source>
</evidence>
<dbReference type="PROSITE" id="PS50097">
    <property type="entry name" value="BTB"/>
    <property type="match status" value="2"/>
</dbReference>
<dbReference type="PANTHER" id="PTHR45632:SF3">
    <property type="entry name" value="KELCH-LIKE PROTEIN 32"/>
    <property type="match status" value="1"/>
</dbReference>
<evidence type="ECO:0000259" key="3">
    <source>
        <dbReference type="PROSITE" id="PS50097"/>
    </source>
</evidence>
<dbReference type="Gene3D" id="1.25.40.420">
    <property type="match status" value="1"/>
</dbReference>
<gene>
    <name evidence="4" type="ORF">CAPTEDRAFT_210851</name>
</gene>
<proteinExistence type="predicted"/>
<dbReference type="Gene3D" id="3.30.710.10">
    <property type="entry name" value="Potassium Channel Kv1.1, Chain A"/>
    <property type="match status" value="2"/>
</dbReference>
<feature type="domain" description="BTB" evidence="3">
    <location>
        <begin position="26"/>
        <end position="89"/>
    </location>
</feature>
<keyword evidence="6" id="KW-1185">Reference proteome</keyword>
<evidence type="ECO:0000313" key="4">
    <source>
        <dbReference type="EMBL" id="ELT99864.1"/>
    </source>
</evidence>
<evidence type="ECO:0000256" key="1">
    <source>
        <dbReference type="ARBA" id="ARBA00022441"/>
    </source>
</evidence>
<dbReference type="PANTHER" id="PTHR45632">
    <property type="entry name" value="LD33804P"/>
    <property type="match status" value="1"/>
</dbReference>
<sequence length="511" mass="58412">MADRFSDTSINIFERFQSLREDKVLTDLVLVIGDQRIDCHRVILASFSPYIRRQLMEDDSSELVIDDINFESLEVLVELIYAGELFSVDADNANEILNAIQLLEVSALATADFIAAMMDIEDSLSILRMAESSKYDVVLKEAAMLKLCIVFLDVTVRYELDESNVEEFLKNMTESEIINLISREDLSVSNEIDVFRAVLKWTNADSNRKQYFMNIVEHVRFNLMEKSDLDIVKEEELMQNAKGLRMIEEAEFKPRKVPEADIGLEEDSIASVEIMKFQFLERLNEIREEQQLVDLVLFAGNQQINCHKAIMAAASPYFEKVLTSDTKQTEEGEVRLTGHTGDTIHLIVDAIYGKQLQLGDDNVEEVLVASHQFELTECEDECIDFICSHVTCNNCVDFYLLAKTHDLDRLRCNVTDYLTKSKDKIENVHLLKAEDWIDILSAWDTNVTPDLLSTILEWAKTDARHMDSLASVIQSAYLDPHPDYLPLIESNKELLSKAGAYDELRGMIEED</sequence>
<dbReference type="SMART" id="SM00875">
    <property type="entry name" value="BACK"/>
    <property type="match status" value="1"/>
</dbReference>
<dbReference type="OrthoDB" id="6262182at2759"/>
<accession>R7U1M6</accession>
<dbReference type="EnsemblMetazoa" id="CapteT210851">
    <property type="protein sequence ID" value="CapteP210851"/>
    <property type="gene ID" value="CapteG210851"/>
</dbReference>
<dbReference type="Pfam" id="PF00651">
    <property type="entry name" value="BTB"/>
    <property type="match status" value="2"/>
</dbReference>
<dbReference type="AlphaFoldDB" id="R7U1M6"/>
<reference evidence="4 6" key="2">
    <citation type="journal article" date="2013" name="Nature">
        <title>Insights into bilaterian evolution from three spiralian genomes.</title>
        <authorList>
            <person name="Simakov O."/>
            <person name="Marletaz F."/>
            <person name="Cho S.J."/>
            <person name="Edsinger-Gonzales E."/>
            <person name="Havlak P."/>
            <person name="Hellsten U."/>
            <person name="Kuo D.H."/>
            <person name="Larsson T."/>
            <person name="Lv J."/>
            <person name="Arendt D."/>
            <person name="Savage R."/>
            <person name="Osoegawa K."/>
            <person name="de Jong P."/>
            <person name="Grimwood J."/>
            <person name="Chapman J.A."/>
            <person name="Shapiro H."/>
            <person name="Aerts A."/>
            <person name="Otillar R.P."/>
            <person name="Terry A.Y."/>
            <person name="Boore J.L."/>
            <person name="Grigoriev I.V."/>
            <person name="Lindberg D.R."/>
            <person name="Seaver E.C."/>
            <person name="Weisblat D.A."/>
            <person name="Putnam N.H."/>
            <person name="Rokhsar D.S."/>
        </authorList>
    </citation>
    <scope>NUCLEOTIDE SEQUENCE</scope>
    <source>
        <strain evidence="4 6">I ESC-2004</strain>
    </source>
</reference>